<protein>
    <recommendedName>
        <fullName evidence="1">Phage tail tape measure protein domain-containing protein</fullName>
    </recommendedName>
</protein>
<feature type="domain" description="Phage tail tape measure protein" evidence="1">
    <location>
        <begin position="96"/>
        <end position="296"/>
    </location>
</feature>
<dbReference type="Pfam" id="PF10145">
    <property type="entry name" value="PhageMin_Tail"/>
    <property type="match status" value="1"/>
</dbReference>
<gene>
    <name evidence="2" type="ORF">FPZ41_45810</name>
</gene>
<name>A0A5N8XA33_9ACTN</name>
<dbReference type="Proteomes" id="UP000373149">
    <property type="component" value="Unassembled WGS sequence"/>
</dbReference>
<dbReference type="AlphaFoldDB" id="A0A5N8XA33"/>
<dbReference type="RefSeq" id="WP_194236457.1">
    <property type="nucleotide sequence ID" value="NZ_VMNX01000450.1"/>
</dbReference>
<evidence type="ECO:0000313" key="2">
    <source>
        <dbReference type="EMBL" id="MPY55465.1"/>
    </source>
</evidence>
<organism evidence="2 3">
    <name type="scientific">Streptomyces acidicola</name>
    <dbReference type="NCBI Taxonomy" id="2596892"/>
    <lineage>
        <taxon>Bacteria</taxon>
        <taxon>Bacillati</taxon>
        <taxon>Actinomycetota</taxon>
        <taxon>Actinomycetes</taxon>
        <taxon>Kitasatosporales</taxon>
        <taxon>Streptomycetaceae</taxon>
        <taxon>Streptomyces</taxon>
    </lineage>
</organism>
<evidence type="ECO:0000259" key="1">
    <source>
        <dbReference type="Pfam" id="PF10145"/>
    </source>
</evidence>
<evidence type="ECO:0000313" key="3">
    <source>
        <dbReference type="Proteomes" id="UP000373149"/>
    </source>
</evidence>
<proteinExistence type="predicted"/>
<feature type="non-terminal residue" evidence="2">
    <location>
        <position position="391"/>
    </location>
</feature>
<dbReference type="InterPro" id="IPR010090">
    <property type="entry name" value="Phage_tape_meas"/>
</dbReference>
<accession>A0A5N8XA33</accession>
<sequence length="391" mass="39672">MAGLGPTVKLVFAGDASQLDKTMKDVGDSGDRMVKEFSAKSAGLALAGGIAATGLVDAFQQNLDMGAANAKLEAQLGAGSELAAAAGEIAGNLYADAYGDSLATVNDAVKTVLQSGALMEDASNDQIQAITANAMSLSEAFGVDVQSSMNAVAQLMRTGLAPSAEAALDVITRGFQQGVDKGGDFLDTLNEYSTQFRKLGLDATTATGLMSQGLQAGARDADVVADALKEFSIRAVDGTKTTADGFKMLGLNADQMAAQIAQGGQTASAGLDVVLDRLRDIKDPVLQSQAAVALFGTQAEDLGAALYALDPSTAVAALGNVDGAAATVNETLSDTAQNKITALQRGFQDWTNSLVTTNGPLGELAAGVMAFGQPALTMLSSIGMIALAFQG</sequence>
<reference evidence="2 3" key="1">
    <citation type="submission" date="2019-09" db="EMBL/GenBank/DDBJ databases">
        <authorList>
            <person name="Duangmal K."/>
            <person name="Teo W.F.A."/>
            <person name="Lipun K."/>
        </authorList>
    </citation>
    <scope>NUCLEOTIDE SEQUENCE [LARGE SCALE GENOMIC DNA]</scope>
    <source>
        <strain evidence="2 3">K1PN6</strain>
    </source>
</reference>
<dbReference type="EMBL" id="VMNX01000450">
    <property type="protein sequence ID" value="MPY55465.1"/>
    <property type="molecule type" value="Genomic_DNA"/>
</dbReference>
<comment type="caution">
    <text evidence="2">The sequence shown here is derived from an EMBL/GenBank/DDBJ whole genome shotgun (WGS) entry which is preliminary data.</text>
</comment>
<keyword evidence="3" id="KW-1185">Reference proteome</keyword>